<organism evidence="10 11">
    <name type="scientific">Plastoroseomonas hellenica</name>
    <dbReference type="NCBI Taxonomy" id="2687306"/>
    <lineage>
        <taxon>Bacteria</taxon>
        <taxon>Pseudomonadati</taxon>
        <taxon>Pseudomonadota</taxon>
        <taxon>Alphaproteobacteria</taxon>
        <taxon>Acetobacterales</taxon>
        <taxon>Acetobacteraceae</taxon>
        <taxon>Plastoroseomonas</taxon>
    </lineage>
</organism>
<evidence type="ECO:0000313" key="11">
    <source>
        <dbReference type="Proteomes" id="UP001196870"/>
    </source>
</evidence>
<reference evidence="11" key="1">
    <citation type="journal article" date="2021" name="Syst. Appl. Microbiol.">
        <title>Roseomonas hellenica sp. nov., isolated from roots of wild-growing Alkanna tinctoria.</title>
        <authorList>
            <person name="Rat A."/>
            <person name="Naranjo H.D."/>
            <person name="Lebbe L."/>
            <person name="Cnockaert M."/>
            <person name="Krigas N."/>
            <person name="Grigoriadou K."/>
            <person name="Maloupa E."/>
            <person name="Willems A."/>
        </authorList>
    </citation>
    <scope>NUCLEOTIDE SEQUENCE [LARGE SCALE GENOMIC DNA]</scope>
    <source>
        <strain evidence="11">LMG 31523</strain>
    </source>
</reference>
<evidence type="ECO:0000256" key="6">
    <source>
        <dbReference type="ARBA" id="ARBA00031445"/>
    </source>
</evidence>
<dbReference type="InterPro" id="IPR038107">
    <property type="entry name" value="Glycos_transf_N_sf"/>
</dbReference>
<dbReference type="EMBL" id="JAAGBB010000122">
    <property type="protein sequence ID" value="MBR0669463.1"/>
    <property type="molecule type" value="Genomic_DNA"/>
</dbReference>
<evidence type="ECO:0000256" key="8">
    <source>
        <dbReference type="RuleBase" id="RU365103"/>
    </source>
</evidence>
<keyword evidence="8" id="KW-0472">Membrane</keyword>
<dbReference type="InterPro" id="IPR039901">
    <property type="entry name" value="Kdotransferase"/>
</dbReference>
<dbReference type="GO" id="GO:0016740">
    <property type="term" value="F:transferase activity"/>
    <property type="evidence" value="ECO:0007669"/>
    <property type="project" value="UniProtKB-KW"/>
</dbReference>
<evidence type="ECO:0000256" key="1">
    <source>
        <dbReference type="ARBA" id="ARBA00003394"/>
    </source>
</evidence>
<comment type="similarity">
    <text evidence="8">Belongs to the glycosyltransferase group 1 family.</text>
</comment>
<evidence type="ECO:0000256" key="3">
    <source>
        <dbReference type="ARBA" id="ARBA00012621"/>
    </source>
</evidence>
<accession>A0ABS5FA75</accession>
<evidence type="ECO:0000256" key="7">
    <source>
        <dbReference type="ARBA" id="ARBA00049183"/>
    </source>
</evidence>
<evidence type="ECO:0000256" key="2">
    <source>
        <dbReference type="ARBA" id="ARBA00004713"/>
    </source>
</evidence>
<dbReference type="Proteomes" id="UP001196870">
    <property type="component" value="Unassembled WGS sequence"/>
</dbReference>
<dbReference type="Pfam" id="PF04413">
    <property type="entry name" value="Glycos_transf_N"/>
    <property type="match status" value="1"/>
</dbReference>
<comment type="subcellular location">
    <subcellularLocation>
        <location evidence="8">Cell membrane</location>
    </subcellularLocation>
</comment>
<comment type="function">
    <text evidence="1 8">Involved in lipopolysaccharide (LPS) biosynthesis. Catalyzes the transfer of 3-deoxy-D-manno-octulosonate (Kdo) residue(s) from CMP-Kdo to lipid IV(A), the tetraacyldisaccharide-1,4'-bisphosphate precursor of lipid A.</text>
</comment>
<dbReference type="PANTHER" id="PTHR42755:SF1">
    <property type="entry name" value="3-DEOXY-D-MANNO-OCTULOSONIC ACID TRANSFERASE, MITOCHONDRIAL-RELATED"/>
    <property type="match status" value="1"/>
</dbReference>
<dbReference type="PANTHER" id="PTHR42755">
    <property type="entry name" value="3-DEOXY-MANNO-OCTULOSONATE CYTIDYLYLTRANSFERASE"/>
    <property type="match status" value="1"/>
</dbReference>
<feature type="domain" description="3-deoxy-D-manno-octulosonic-acid transferase N-terminal" evidence="9">
    <location>
        <begin position="36"/>
        <end position="214"/>
    </location>
</feature>
<evidence type="ECO:0000313" key="10">
    <source>
        <dbReference type="EMBL" id="MBR0669463.1"/>
    </source>
</evidence>
<keyword evidence="8" id="KW-0448">Lipopolysaccharide biosynthesis</keyword>
<dbReference type="Gene3D" id="3.40.50.2000">
    <property type="entry name" value="Glycogen Phosphorylase B"/>
    <property type="match status" value="1"/>
</dbReference>
<dbReference type="Gene3D" id="3.40.50.11720">
    <property type="entry name" value="3-Deoxy-D-manno-octulosonic-acid transferase, N-terminal domain"/>
    <property type="match status" value="1"/>
</dbReference>
<evidence type="ECO:0000259" key="9">
    <source>
        <dbReference type="Pfam" id="PF04413"/>
    </source>
</evidence>
<keyword evidence="5 8" id="KW-0808">Transferase</keyword>
<comment type="pathway">
    <text evidence="2 8">Bacterial outer membrane biogenesis; LPS core biosynthesis.</text>
</comment>
<comment type="caution">
    <text evidence="10">The sequence shown here is derived from an EMBL/GenBank/DDBJ whole genome shotgun (WGS) entry which is preliminary data.</text>
</comment>
<dbReference type="EC" id="2.4.99.12" evidence="3 8"/>
<protein>
    <recommendedName>
        <fullName evidence="4 8">3-deoxy-D-manno-octulosonic acid transferase</fullName>
        <shortName evidence="8">Kdo transferase</shortName>
        <ecNumber evidence="3 8">2.4.99.12</ecNumber>
    </recommendedName>
    <alternativeName>
        <fullName evidence="6 8">Lipid IV(A) 3-deoxy-D-manno-octulosonic acid transferase</fullName>
    </alternativeName>
</protein>
<sequence>MSVAGLLWRGAATLAAPLLPLYLRSRAERGKEIAERLPERHGDGAARPPGPLFWFHAASVGETLSILPLLPVMLRGRPGLHVLVTTGTVTSATLLAQRLPADVAPRVLHRFVPLDVPAWARRFLDAWRPDAGAFVESELWPNLLAAAAERRIPMALVNGRMSVRSARRWGWLPALARQTLSRFDVVLAQSPGDAERLAALGGRPVSAPGNLKFAADPLPADPAALAAVRALTAGRPVWLAASTHPGEEAMIAAAHRILAPARPGLLTIIVPRHPERGPAVAAELGTASRRAAGAEPGPDATIHIADTLGELGLFYRLADAAVIGGSLVPHGGQNPLEPARLGCPILAGPHMHNFAEIVGALEAAGGIRRLAASPAALADAVDAVLSSPDYGRSMAGAAALVAAQQAELPERVAAALLPLLPAQDTEEGRVTVEA</sequence>
<gene>
    <name evidence="10" type="ORF">GXW71_34290</name>
</gene>
<dbReference type="InterPro" id="IPR007507">
    <property type="entry name" value="Glycos_transf_N"/>
</dbReference>
<evidence type="ECO:0000256" key="4">
    <source>
        <dbReference type="ARBA" id="ARBA00019077"/>
    </source>
</evidence>
<dbReference type="SUPFAM" id="SSF53756">
    <property type="entry name" value="UDP-Glycosyltransferase/glycogen phosphorylase"/>
    <property type="match status" value="1"/>
</dbReference>
<keyword evidence="11" id="KW-1185">Reference proteome</keyword>
<dbReference type="RefSeq" id="WP_211858519.1">
    <property type="nucleotide sequence ID" value="NZ_JAAGBB010000122.1"/>
</dbReference>
<evidence type="ECO:0000256" key="5">
    <source>
        <dbReference type="ARBA" id="ARBA00022679"/>
    </source>
</evidence>
<proteinExistence type="inferred from homology"/>
<name>A0ABS5FA75_9PROT</name>
<keyword evidence="8" id="KW-1003">Cell membrane</keyword>
<comment type="catalytic activity">
    <reaction evidence="7 8">
        <text>lipid IVA (E. coli) + CMP-3-deoxy-beta-D-manno-octulosonate = alpha-Kdo-(2-&gt;6)-lipid IVA (E. coli) + CMP + H(+)</text>
        <dbReference type="Rhea" id="RHEA:28066"/>
        <dbReference type="ChEBI" id="CHEBI:15378"/>
        <dbReference type="ChEBI" id="CHEBI:58603"/>
        <dbReference type="ChEBI" id="CHEBI:60364"/>
        <dbReference type="ChEBI" id="CHEBI:60377"/>
        <dbReference type="ChEBI" id="CHEBI:85987"/>
        <dbReference type="EC" id="2.4.99.12"/>
    </reaction>
</comment>